<evidence type="ECO:0000259" key="7">
    <source>
        <dbReference type="PROSITE" id="PS51352"/>
    </source>
</evidence>
<dbReference type="PANTHER" id="PTHR42852:SF6">
    <property type="entry name" value="THIOL:DISULFIDE INTERCHANGE PROTEIN DSBE"/>
    <property type="match status" value="1"/>
</dbReference>
<keyword evidence="6" id="KW-0812">Transmembrane</keyword>
<evidence type="ECO:0000256" key="5">
    <source>
        <dbReference type="ARBA" id="ARBA00023284"/>
    </source>
</evidence>
<comment type="subcellular location">
    <subcellularLocation>
        <location evidence="1">Cell envelope</location>
    </subcellularLocation>
</comment>
<keyword evidence="9" id="KW-1185">Reference proteome</keyword>
<evidence type="ECO:0000256" key="2">
    <source>
        <dbReference type="ARBA" id="ARBA00022748"/>
    </source>
</evidence>
<proteinExistence type="predicted"/>
<dbReference type="InterPro" id="IPR000866">
    <property type="entry name" value="AhpC/TSA"/>
</dbReference>
<dbReference type="GO" id="GO:0030313">
    <property type="term" value="C:cell envelope"/>
    <property type="evidence" value="ECO:0007669"/>
    <property type="project" value="UniProtKB-SubCell"/>
</dbReference>
<feature type="transmembrane region" description="Helical" evidence="6">
    <location>
        <begin position="18"/>
        <end position="37"/>
    </location>
</feature>
<evidence type="ECO:0000313" key="8">
    <source>
        <dbReference type="EMBL" id="TRM12607.1"/>
    </source>
</evidence>
<evidence type="ECO:0000256" key="1">
    <source>
        <dbReference type="ARBA" id="ARBA00004196"/>
    </source>
</evidence>
<keyword evidence="6" id="KW-0472">Membrane</keyword>
<sequence length="191" mass="21813">MSVEKAKAAKKNKKRNRLIFRTIILALLLVAVIYALVSNFNKDKTDISVGSQAPDFELEQINNNNDLENVKLSDYEGKGVMLNFWGTWCDPCKKEMPYMQSLYPEYKKKGVEIIAVNLDTTKLVVDKFINKFDLTFPVPYDSNKEVRDSYQVGNIPSTFFINPDGEIVEMVEGGMTLNKIEGYLQQILPEK</sequence>
<keyword evidence="4" id="KW-1015">Disulfide bond</keyword>
<accession>A0A549YL69</accession>
<reference evidence="8 9" key="1">
    <citation type="submission" date="2019-07" db="EMBL/GenBank/DDBJ databases">
        <title>Genomic analysis of Lentibacillus sp. NKC851-2.</title>
        <authorList>
            <person name="Oh Y.J."/>
        </authorList>
    </citation>
    <scope>NUCLEOTIDE SEQUENCE [LARGE SCALE GENOMIC DNA]</scope>
    <source>
        <strain evidence="8 9">NKC851-2</strain>
    </source>
</reference>
<evidence type="ECO:0000256" key="4">
    <source>
        <dbReference type="ARBA" id="ARBA00023157"/>
    </source>
</evidence>
<dbReference type="GO" id="GO:0017004">
    <property type="term" value="P:cytochrome complex assembly"/>
    <property type="evidence" value="ECO:0007669"/>
    <property type="project" value="UniProtKB-KW"/>
</dbReference>
<dbReference type="InterPro" id="IPR050553">
    <property type="entry name" value="Thioredoxin_ResA/DsbE_sf"/>
</dbReference>
<gene>
    <name evidence="8" type="primary">resA</name>
    <name evidence="8" type="ORF">FH966_13365</name>
</gene>
<dbReference type="SUPFAM" id="SSF52833">
    <property type="entry name" value="Thioredoxin-like"/>
    <property type="match status" value="1"/>
</dbReference>
<evidence type="ECO:0000313" key="9">
    <source>
        <dbReference type="Proteomes" id="UP000319280"/>
    </source>
</evidence>
<evidence type="ECO:0000256" key="6">
    <source>
        <dbReference type="SAM" id="Phobius"/>
    </source>
</evidence>
<evidence type="ECO:0000256" key="3">
    <source>
        <dbReference type="ARBA" id="ARBA00022968"/>
    </source>
</evidence>
<dbReference type="AlphaFoldDB" id="A0A549YL69"/>
<comment type="caution">
    <text evidence="8">The sequence shown here is derived from an EMBL/GenBank/DDBJ whole genome shotgun (WGS) entry which is preliminary data.</text>
</comment>
<dbReference type="EMBL" id="VJMZ01000001">
    <property type="protein sequence ID" value="TRM12607.1"/>
    <property type="molecule type" value="Genomic_DNA"/>
</dbReference>
<keyword evidence="2" id="KW-0201">Cytochrome c-type biogenesis</keyword>
<protein>
    <submittedName>
        <fullName evidence="8">Thiol-disulfide oxidoreductase ResA</fullName>
    </submittedName>
</protein>
<dbReference type="GO" id="GO:0016209">
    <property type="term" value="F:antioxidant activity"/>
    <property type="evidence" value="ECO:0007669"/>
    <property type="project" value="InterPro"/>
</dbReference>
<keyword evidence="3" id="KW-0735">Signal-anchor</keyword>
<dbReference type="Proteomes" id="UP000319280">
    <property type="component" value="Unassembled WGS sequence"/>
</dbReference>
<dbReference type="Gene3D" id="3.40.30.10">
    <property type="entry name" value="Glutaredoxin"/>
    <property type="match status" value="1"/>
</dbReference>
<dbReference type="GO" id="GO:0016491">
    <property type="term" value="F:oxidoreductase activity"/>
    <property type="evidence" value="ECO:0007669"/>
    <property type="project" value="InterPro"/>
</dbReference>
<feature type="domain" description="Thioredoxin" evidence="7">
    <location>
        <begin position="47"/>
        <end position="189"/>
    </location>
</feature>
<dbReference type="InterPro" id="IPR036249">
    <property type="entry name" value="Thioredoxin-like_sf"/>
</dbReference>
<dbReference type="InterPro" id="IPR013766">
    <property type="entry name" value="Thioredoxin_domain"/>
</dbReference>
<dbReference type="Pfam" id="PF00578">
    <property type="entry name" value="AhpC-TSA"/>
    <property type="match status" value="1"/>
</dbReference>
<keyword evidence="5" id="KW-0676">Redox-active center</keyword>
<organism evidence="8 9">
    <name type="scientific">Lentibacillus cibarius</name>
    <dbReference type="NCBI Taxonomy" id="2583219"/>
    <lineage>
        <taxon>Bacteria</taxon>
        <taxon>Bacillati</taxon>
        <taxon>Bacillota</taxon>
        <taxon>Bacilli</taxon>
        <taxon>Bacillales</taxon>
        <taxon>Bacillaceae</taxon>
        <taxon>Lentibacillus</taxon>
    </lineage>
</organism>
<keyword evidence="6" id="KW-1133">Transmembrane helix</keyword>
<dbReference type="PROSITE" id="PS51352">
    <property type="entry name" value="THIOREDOXIN_2"/>
    <property type="match status" value="1"/>
</dbReference>
<name>A0A549YL69_9BACI</name>
<dbReference type="NCBIfam" id="NF002854">
    <property type="entry name" value="PRK03147.1"/>
    <property type="match status" value="1"/>
</dbReference>
<dbReference type="CDD" id="cd02966">
    <property type="entry name" value="TlpA_like_family"/>
    <property type="match status" value="1"/>
</dbReference>
<dbReference type="PANTHER" id="PTHR42852">
    <property type="entry name" value="THIOL:DISULFIDE INTERCHANGE PROTEIN DSBE"/>
    <property type="match status" value="1"/>
</dbReference>
<dbReference type="RefSeq" id="WP_142791565.1">
    <property type="nucleotide sequence ID" value="NZ_VJMZ01000001.1"/>
</dbReference>